<keyword evidence="6" id="KW-1185">Reference proteome</keyword>
<keyword evidence="3" id="KW-0472">Membrane</keyword>
<reference evidence="6" key="1">
    <citation type="submission" date="2016-11" db="EMBL/GenBank/DDBJ databases">
        <authorList>
            <person name="Varghese N."/>
            <person name="Submissions S."/>
        </authorList>
    </citation>
    <scope>NUCLEOTIDE SEQUENCE [LARGE SCALE GENOMIC DNA]</scope>
    <source>
        <strain evidence="6">DSM 18095</strain>
    </source>
</reference>
<dbReference type="STRING" id="1123404.SAMN02745784_01789"/>
<dbReference type="SUPFAM" id="SSF53474">
    <property type="entry name" value="alpha/beta-Hydrolases"/>
    <property type="match status" value="1"/>
</dbReference>
<dbReference type="Pfam" id="PF00561">
    <property type="entry name" value="Abhydrolase_1"/>
    <property type="match status" value="1"/>
</dbReference>
<dbReference type="GeneID" id="90994240"/>
<dbReference type="AlphaFoldDB" id="A0A1M4W8Z8"/>
<organism evidence="5 6">
    <name type="scientific">Tissierella praeacuta DSM 18095</name>
    <dbReference type="NCBI Taxonomy" id="1123404"/>
    <lineage>
        <taxon>Bacteria</taxon>
        <taxon>Bacillati</taxon>
        <taxon>Bacillota</taxon>
        <taxon>Tissierellia</taxon>
        <taxon>Tissierellales</taxon>
        <taxon>Tissierellaceae</taxon>
        <taxon>Tissierella</taxon>
    </lineage>
</organism>
<evidence type="ECO:0000313" key="6">
    <source>
        <dbReference type="Proteomes" id="UP000184114"/>
    </source>
</evidence>
<comment type="similarity">
    <text evidence="1">Belongs to the peptidase S33 family.</text>
</comment>
<dbReference type="PANTHER" id="PTHR43329">
    <property type="entry name" value="EPOXIDE HYDROLASE"/>
    <property type="match status" value="1"/>
</dbReference>
<evidence type="ECO:0000259" key="4">
    <source>
        <dbReference type="Pfam" id="PF00561"/>
    </source>
</evidence>
<dbReference type="Proteomes" id="UP000184114">
    <property type="component" value="Unassembled WGS sequence"/>
</dbReference>
<name>A0A1M4W8Z8_9FIRM</name>
<gene>
    <name evidence="5" type="ORF">SAMN02745784_01789</name>
</gene>
<evidence type="ECO:0000313" key="5">
    <source>
        <dbReference type="EMBL" id="SHE77452.1"/>
    </source>
</evidence>
<proteinExistence type="inferred from homology"/>
<dbReference type="EMBL" id="FQTY01000006">
    <property type="protein sequence ID" value="SHE77452.1"/>
    <property type="molecule type" value="Genomic_DNA"/>
</dbReference>
<feature type="domain" description="AB hydrolase-1" evidence="4">
    <location>
        <begin position="63"/>
        <end position="178"/>
    </location>
</feature>
<feature type="transmembrane region" description="Helical" evidence="3">
    <location>
        <begin position="7"/>
        <end position="25"/>
    </location>
</feature>
<dbReference type="PRINTS" id="PR00793">
    <property type="entry name" value="PROAMNOPTASE"/>
</dbReference>
<dbReference type="Gene3D" id="3.40.50.1820">
    <property type="entry name" value="alpha/beta hydrolase"/>
    <property type="match status" value="1"/>
</dbReference>
<dbReference type="InterPro" id="IPR000073">
    <property type="entry name" value="AB_hydrolase_1"/>
</dbReference>
<dbReference type="GO" id="GO:0004177">
    <property type="term" value="F:aminopeptidase activity"/>
    <property type="evidence" value="ECO:0007669"/>
    <property type="project" value="UniProtKB-EC"/>
</dbReference>
<dbReference type="InterPro" id="IPR029058">
    <property type="entry name" value="AB_hydrolase_fold"/>
</dbReference>
<dbReference type="RefSeq" id="WP_084725308.1">
    <property type="nucleotide sequence ID" value="NZ_FQTY01000006.1"/>
</dbReference>
<sequence>MKVLRKIVVYAIGILMICILIILFLPNRTPKIKGENSVAVIEKVKLGGLEQGVLVRGRDIANPILLFLHGGPGYSQISFARKYEKRLEDSFIVVNWDQRGSGMSYSPNIPKESMNRDQFIEDTKELIDYLCEKYQKEKLYLVGHSWGTELGLYVVDKYPEKVAAFISVGQVVNGVDNEVVSYDYVLEMANKNNDKKALNDLMRIGRPPYKNTVNGTTTQRRWLAKYGGVERKVNTLKDIALGSIFSPEYRGIDGVKFALGNKFSADTMWGHNKDLDFIRDIPEVKVPIYFCAGRYDYNTPSVLIERYYNQITAPKKELIWFEESAHFPLFEECDKFTELLIHVKENAESEVNHGEFKHK</sequence>
<protein>
    <submittedName>
        <fullName evidence="5">Pimeloyl-ACP methyl ester carboxylesterase</fullName>
    </submittedName>
</protein>
<accession>A0A1M4W8Z8</accession>
<dbReference type="InterPro" id="IPR002410">
    <property type="entry name" value="Peptidase_S33"/>
</dbReference>
<evidence type="ECO:0000256" key="2">
    <source>
        <dbReference type="ARBA" id="ARBA00022801"/>
    </source>
</evidence>
<dbReference type="GO" id="GO:0006508">
    <property type="term" value="P:proteolysis"/>
    <property type="evidence" value="ECO:0007669"/>
    <property type="project" value="InterPro"/>
</dbReference>
<evidence type="ECO:0000256" key="3">
    <source>
        <dbReference type="SAM" id="Phobius"/>
    </source>
</evidence>
<keyword evidence="2" id="KW-0378">Hydrolase</keyword>
<keyword evidence="3" id="KW-0812">Transmembrane</keyword>
<evidence type="ECO:0000256" key="1">
    <source>
        <dbReference type="ARBA" id="ARBA00010088"/>
    </source>
</evidence>
<keyword evidence="3" id="KW-1133">Transmembrane helix</keyword>